<reference evidence="2" key="1">
    <citation type="journal article" date="2019" name="Int. J. Syst. Evol. Microbiol.">
        <title>The Global Catalogue of Microorganisms (GCM) 10K type strain sequencing project: providing services to taxonomists for standard genome sequencing and annotation.</title>
        <authorList>
            <consortium name="The Broad Institute Genomics Platform"/>
            <consortium name="The Broad Institute Genome Sequencing Center for Infectious Disease"/>
            <person name="Wu L."/>
            <person name="Ma J."/>
        </authorList>
    </citation>
    <scope>NUCLEOTIDE SEQUENCE [LARGE SCALE GENOMIC DNA]</scope>
    <source>
        <strain evidence="2">CCM 8479</strain>
    </source>
</reference>
<dbReference type="EMBL" id="JBHSKL010000012">
    <property type="protein sequence ID" value="MFC5225412.1"/>
    <property type="molecule type" value="Genomic_DNA"/>
</dbReference>
<proteinExistence type="predicted"/>
<comment type="caution">
    <text evidence="1">The sequence shown here is derived from an EMBL/GenBank/DDBJ whole genome shotgun (WGS) entry which is preliminary data.</text>
</comment>
<accession>A0ABW0D6J2</accession>
<evidence type="ECO:0000313" key="2">
    <source>
        <dbReference type="Proteomes" id="UP001596156"/>
    </source>
</evidence>
<name>A0ABW0D6J2_STRFI</name>
<dbReference type="InterPro" id="IPR058595">
    <property type="entry name" value="Avidin-like"/>
</dbReference>
<protein>
    <submittedName>
        <fullName evidence="1">Uncharacterized protein</fullName>
    </submittedName>
</protein>
<dbReference type="RefSeq" id="WP_309062211.1">
    <property type="nucleotide sequence ID" value="NZ_BAAASS010000009.1"/>
</dbReference>
<keyword evidence="2" id="KW-1185">Reference proteome</keyword>
<sequence length="115" mass="12501">MSIDYDGRRFRKLASTDDGVTARYHQEDDLVWADFAGGPVRRGSVNGVCDPDGTLRLAYTMVLDGGDVIAGHTVNTPEQTADGGLVLREEWERYGPHAETGVSYLAEVTEPEEAG</sequence>
<dbReference type="Proteomes" id="UP001596156">
    <property type="component" value="Unassembled WGS sequence"/>
</dbReference>
<organism evidence="1 2">
    <name type="scientific">Streptomyces fimbriatus</name>
    <dbReference type="NCBI Taxonomy" id="68197"/>
    <lineage>
        <taxon>Bacteria</taxon>
        <taxon>Bacillati</taxon>
        <taxon>Actinomycetota</taxon>
        <taxon>Actinomycetes</taxon>
        <taxon>Kitasatosporales</taxon>
        <taxon>Streptomycetaceae</taxon>
        <taxon>Streptomyces</taxon>
    </lineage>
</organism>
<evidence type="ECO:0000313" key="1">
    <source>
        <dbReference type="EMBL" id="MFC5225412.1"/>
    </source>
</evidence>
<gene>
    <name evidence="1" type="ORF">ACFPN6_12540</name>
</gene>
<dbReference type="Pfam" id="PF26421">
    <property type="entry name" value="Avidin_like"/>
    <property type="match status" value="1"/>
</dbReference>